<dbReference type="eggNOG" id="COG4636">
    <property type="taxonomic scope" value="Bacteria"/>
</dbReference>
<dbReference type="InterPro" id="IPR011335">
    <property type="entry name" value="Restrct_endonuc-II-like"/>
</dbReference>
<dbReference type="PANTHER" id="PTHR36558:SF1">
    <property type="entry name" value="RESTRICTION ENDONUCLEASE DOMAIN-CONTAINING PROTEIN-RELATED"/>
    <property type="match status" value="1"/>
</dbReference>
<evidence type="ECO:0000259" key="1">
    <source>
        <dbReference type="Pfam" id="PF05685"/>
    </source>
</evidence>
<feature type="domain" description="Putative restriction endonuclease" evidence="1">
    <location>
        <begin position="32"/>
        <end position="180"/>
    </location>
</feature>
<evidence type="ECO:0000313" key="2">
    <source>
        <dbReference type="EMBL" id="AEF81599.1"/>
    </source>
</evidence>
<dbReference type="InParanoid" id="F5Y9C5"/>
<accession>F5Y9C5</accession>
<dbReference type="InterPro" id="IPR012296">
    <property type="entry name" value="Nuclease_put_TT1808"/>
</dbReference>
<proteinExistence type="predicted"/>
<dbReference type="AlphaFoldDB" id="F5Y9C5"/>
<protein>
    <recommendedName>
        <fullName evidence="1">Putative restriction endonuclease domain-containing protein</fullName>
    </recommendedName>
</protein>
<dbReference type="Pfam" id="PF05685">
    <property type="entry name" value="Uma2"/>
    <property type="match status" value="1"/>
</dbReference>
<reference evidence="2 3" key="2">
    <citation type="journal article" date="2011" name="ISME J.">
        <title>RNA-seq reveals cooperative metabolic interactions between two termite-gut spirochete species in co-culture.</title>
        <authorList>
            <person name="Rosenthal A.Z."/>
            <person name="Matson E.G."/>
            <person name="Eldar A."/>
            <person name="Leadbetter J.R."/>
        </authorList>
    </citation>
    <scope>NUCLEOTIDE SEQUENCE [LARGE SCALE GENOMIC DNA]</scope>
    <source>
        <strain evidence="3">ATCC BAA-888 / DSM 13862 / ZAS-9</strain>
    </source>
</reference>
<dbReference type="Proteomes" id="UP000009222">
    <property type="component" value="Chromosome"/>
</dbReference>
<name>F5Y9C5_LEAAZ</name>
<dbReference type="HOGENOM" id="CLU_076312_0_2_12"/>
<dbReference type="CDD" id="cd06260">
    <property type="entry name" value="DUF820-like"/>
    <property type="match status" value="1"/>
</dbReference>
<dbReference type="STRING" id="545695.TREAZ_2136"/>
<dbReference type="EMBL" id="CP001841">
    <property type="protein sequence ID" value="AEF81599.1"/>
    <property type="molecule type" value="Genomic_DNA"/>
</dbReference>
<keyword evidence="3" id="KW-1185">Reference proteome</keyword>
<dbReference type="KEGG" id="taz:TREAZ_2136"/>
<dbReference type="Gene3D" id="3.90.1570.10">
    <property type="entry name" value="tt1808, chain A"/>
    <property type="match status" value="1"/>
</dbReference>
<reference evidence="3" key="1">
    <citation type="submission" date="2009-12" db="EMBL/GenBank/DDBJ databases">
        <title>Complete sequence of Treponema azotonutricium strain ZAS-9.</title>
        <authorList>
            <person name="Tetu S.G."/>
            <person name="Matson E."/>
            <person name="Ren Q."/>
            <person name="Seshadri R."/>
            <person name="Elbourne L."/>
            <person name="Hassan K.A."/>
            <person name="Durkin A."/>
            <person name="Radune D."/>
            <person name="Mohamoud Y."/>
            <person name="Shay R."/>
            <person name="Jin S."/>
            <person name="Zhang X."/>
            <person name="Lucey K."/>
            <person name="Ballor N.R."/>
            <person name="Ottesen E."/>
            <person name="Rosenthal R."/>
            <person name="Allen A."/>
            <person name="Leadbetter J.R."/>
            <person name="Paulsen I.T."/>
        </authorList>
    </citation>
    <scope>NUCLEOTIDE SEQUENCE [LARGE SCALE GENOMIC DNA]</scope>
    <source>
        <strain evidence="3">ATCC BAA-888 / DSM 13862 / ZAS-9</strain>
    </source>
</reference>
<dbReference type="SUPFAM" id="SSF52980">
    <property type="entry name" value="Restriction endonuclease-like"/>
    <property type="match status" value="1"/>
</dbReference>
<gene>
    <name evidence="2" type="ordered locus">TREAZ_2136</name>
</gene>
<dbReference type="InterPro" id="IPR008538">
    <property type="entry name" value="Uma2"/>
</dbReference>
<dbReference type="PANTHER" id="PTHR36558">
    <property type="entry name" value="GLR1098 PROTEIN"/>
    <property type="match status" value="1"/>
</dbReference>
<sequence>MAILKLEDKMSEAFQMDYPEHFPKKTRYTYADLAEWPESIRAELHGGELRMLAAPSPAHQEISMNLSRILSTFLLEKPCKVYAAPFDVRLFPREDLSDNIVVQPDLSVVCDSSKIDKRGCAGAPDMVIEILSPANTSYDILYKYDRYLNAGVREYWVIDPEKKLLTVHLLEQGRYAVSYYGLKDSGIPYPKDADIENFSRDIAPVSVLPGLVIDLKTIFPL</sequence>
<evidence type="ECO:0000313" key="3">
    <source>
        <dbReference type="Proteomes" id="UP000009222"/>
    </source>
</evidence>
<organism evidence="2 3">
    <name type="scientific">Leadbettera azotonutricia (strain ATCC BAA-888 / DSM 13862 / ZAS-9)</name>
    <name type="common">Treponema azotonutricium</name>
    <dbReference type="NCBI Taxonomy" id="545695"/>
    <lineage>
        <taxon>Bacteria</taxon>
        <taxon>Pseudomonadati</taxon>
        <taxon>Spirochaetota</taxon>
        <taxon>Spirochaetia</taxon>
        <taxon>Spirochaetales</taxon>
        <taxon>Breznakiellaceae</taxon>
        <taxon>Leadbettera</taxon>
    </lineage>
</organism>